<evidence type="ECO:0000313" key="2">
    <source>
        <dbReference type="Proteomes" id="UP000631114"/>
    </source>
</evidence>
<gene>
    <name evidence="1" type="ORF">IFM89_026070</name>
</gene>
<keyword evidence="2" id="KW-1185">Reference proteome</keyword>
<dbReference type="AlphaFoldDB" id="A0A835IH95"/>
<dbReference type="InterPro" id="IPR013780">
    <property type="entry name" value="Glyco_hydro_b"/>
</dbReference>
<proteinExistence type="predicted"/>
<reference evidence="1 2" key="1">
    <citation type="submission" date="2020-10" db="EMBL/GenBank/DDBJ databases">
        <title>The Coptis chinensis genome and diversification of protoberbering-type alkaloids.</title>
        <authorList>
            <person name="Wang B."/>
            <person name="Shu S."/>
            <person name="Song C."/>
            <person name="Liu Y."/>
        </authorList>
    </citation>
    <scope>NUCLEOTIDE SEQUENCE [LARGE SCALE GENOMIC DNA]</scope>
    <source>
        <strain evidence="1">HL-2020</strain>
        <tissue evidence="1">Leaf</tissue>
    </source>
</reference>
<dbReference type="Proteomes" id="UP000631114">
    <property type="component" value="Unassembled WGS sequence"/>
</dbReference>
<dbReference type="Gene3D" id="2.60.40.1180">
    <property type="entry name" value="Golgi alpha-mannosidase II"/>
    <property type="match status" value="1"/>
</dbReference>
<organism evidence="1 2">
    <name type="scientific">Coptis chinensis</name>
    <dbReference type="NCBI Taxonomy" id="261450"/>
    <lineage>
        <taxon>Eukaryota</taxon>
        <taxon>Viridiplantae</taxon>
        <taxon>Streptophyta</taxon>
        <taxon>Embryophyta</taxon>
        <taxon>Tracheophyta</taxon>
        <taxon>Spermatophyta</taxon>
        <taxon>Magnoliopsida</taxon>
        <taxon>Ranunculales</taxon>
        <taxon>Ranunculaceae</taxon>
        <taxon>Coptidoideae</taxon>
        <taxon>Coptis</taxon>
    </lineage>
</organism>
<dbReference type="EMBL" id="JADFTS010000003">
    <property type="protein sequence ID" value="KAF9615688.1"/>
    <property type="molecule type" value="Genomic_DNA"/>
</dbReference>
<evidence type="ECO:0000313" key="1">
    <source>
        <dbReference type="EMBL" id="KAF9615688.1"/>
    </source>
</evidence>
<sequence length="113" mass="12405">MHVHEGNILAMQGEAYTTELAHKIAFHLLVAVNNSGNANGEVFLDDGEELEMGKDGGNWSLVKFPSKLLGDEVKIKSEVVNGKFAVGQKWIIEKMSQYSLDVWTLSLISITAT</sequence>
<comment type="caution">
    <text evidence="1">The sequence shown here is derived from an EMBL/GenBank/DDBJ whole genome shotgun (WGS) entry which is preliminary data.</text>
</comment>
<protein>
    <submittedName>
        <fullName evidence="1">Uncharacterized protein</fullName>
    </submittedName>
</protein>
<name>A0A835IH95_9MAGN</name>
<accession>A0A835IH95</accession>
<dbReference type="OrthoDB" id="1916855at2759"/>